<reference evidence="1 2" key="1">
    <citation type="submission" date="2018-11" db="EMBL/GenBank/DDBJ databases">
        <authorList>
            <consortium name="Pathogen Informatics"/>
        </authorList>
    </citation>
    <scope>NUCLEOTIDE SEQUENCE [LARGE SCALE GENOMIC DNA]</scope>
</reference>
<dbReference type="AlphaFoldDB" id="A0A3P6RVB1"/>
<dbReference type="EMBL" id="UYRV01020359">
    <property type="protein sequence ID" value="VDK67422.1"/>
    <property type="molecule type" value="Genomic_DNA"/>
</dbReference>
<protein>
    <submittedName>
        <fullName evidence="1">Uncharacterized protein</fullName>
    </submittedName>
</protein>
<accession>A0A3P6RVB1</accession>
<gene>
    <name evidence="1" type="ORF">CGOC_LOCUS6317</name>
</gene>
<sequence>MTIRVWVWLRGDFLLESFLPLEFTLIKTPSARVEAAEETESPGRRTAIEGAHALLDVCQERNWDRLGSVLKSRVW</sequence>
<evidence type="ECO:0000313" key="2">
    <source>
        <dbReference type="Proteomes" id="UP000271889"/>
    </source>
</evidence>
<organism evidence="1 2">
    <name type="scientific">Cylicostephanus goldi</name>
    <name type="common">Nematode worm</name>
    <dbReference type="NCBI Taxonomy" id="71465"/>
    <lineage>
        <taxon>Eukaryota</taxon>
        <taxon>Metazoa</taxon>
        <taxon>Ecdysozoa</taxon>
        <taxon>Nematoda</taxon>
        <taxon>Chromadorea</taxon>
        <taxon>Rhabditida</taxon>
        <taxon>Rhabditina</taxon>
        <taxon>Rhabditomorpha</taxon>
        <taxon>Strongyloidea</taxon>
        <taxon>Strongylidae</taxon>
        <taxon>Cylicostephanus</taxon>
    </lineage>
</organism>
<keyword evidence="2" id="KW-1185">Reference proteome</keyword>
<dbReference type="OrthoDB" id="10434268at2759"/>
<dbReference type="Proteomes" id="UP000271889">
    <property type="component" value="Unassembled WGS sequence"/>
</dbReference>
<proteinExistence type="predicted"/>
<evidence type="ECO:0000313" key="1">
    <source>
        <dbReference type="EMBL" id="VDK67422.1"/>
    </source>
</evidence>
<name>A0A3P6RVB1_CYLGO</name>